<reference evidence="1 2" key="1">
    <citation type="journal article" date="2016" name="Nat. Commun.">
        <title>Thousands of microbial genomes shed light on interconnected biogeochemical processes in an aquifer system.</title>
        <authorList>
            <person name="Anantharaman K."/>
            <person name="Brown C.T."/>
            <person name="Hug L.A."/>
            <person name="Sharon I."/>
            <person name="Castelle C.J."/>
            <person name="Probst A.J."/>
            <person name="Thomas B.C."/>
            <person name="Singh A."/>
            <person name="Wilkins M.J."/>
            <person name="Karaoz U."/>
            <person name="Brodie E.L."/>
            <person name="Williams K.H."/>
            <person name="Hubbard S.S."/>
            <person name="Banfield J.F."/>
        </authorList>
    </citation>
    <scope>NUCLEOTIDE SEQUENCE [LARGE SCALE GENOMIC DNA]</scope>
</reference>
<accession>A0A1G1XNW7</accession>
<name>A0A1G1XNW7_9BACT</name>
<gene>
    <name evidence="1" type="ORF">A2Y82_02635</name>
</gene>
<sequence length="86" mass="10389">MDQRQINKEAHEKAVELIRSSNLSRMSFETLVKKLEDESHHLGFLRGDPTGREFIDKPLHKAYEKYIRVIKKELKRRYYSRKKSKK</sequence>
<dbReference type="AlphaFoldDB" id="A0A1G1XNW7"/>
<comment type="caution">
    <text evidence="1">The sequence shown here is derived from an EMBL/GenBank/DDBJ whole genome shotgun (WGS) entry which is preliminary data.</text>
</comment>
<protein>
    <submittedName>
        <fullName evidence="1">Uncharacterized protein</fullName>
    </submittedName>
</protein>
<dbReference type="EMBL" id="MHHZ01000014">
    <property type="protein sequence ID" value="OGY41749.1"/>
    <property type="molecule type" value="Genomic_DNA"/>
</dbReference>
<evidence type="ECO:0000313" key="2">
    <source>
        <dbReference type="Proteomes" id="UP000176498"/>
    </source>
</evidence>
<proteinExistence type="predicted"/>
<evidence type="ECO:0000313" key="1">
    <source>
        <dbReference type="EMBL" id="OGY41749.1"/>
    </source>
</evidence>
<organism evidence="1 2">
    <name type="scientific">Candidatus Buchananbacteria bacterium RBG_13_36_9</name>
    <dbReference type="NCBI Taxonomy" id="1797530"/>
    <lineage>
        <taxon>Bacteria</taxon>
        <taxon>Candidatus Buchananiibacteriota</taxon>
    </lineage>
</organism>
<dbReference type="Proteomes" id="UP000176498">
    <property type="component" value="Unassembled WGS sequence"/>
</dbReference>